<organism evidence="3 4">
    <name type="scientific">Canariomyces notabilis</name>
    <dbReference type="NCBI Taxonomy" id="2074819"/>
    <lineage>
        <taxon>Eukaryota</taxon>
        <taxon>Fungi</taxon>
        <taxon>Dikarya</taxon>
        <taxon>Ascomycota</taxon>
        <taxon>Pezizomycotina</taxon>
        <taxon>Sordariomycetes</taxon>
        <taxon>Sordariomycetidae</taxon>
        <taxon>Sordariales</taxon>
        <taxon>Chaetomiaceae</taxon>
        <taxon>Canariomyces</taxon>
    </lineage>
</organism>
<dbReference type="Pfam" id="PF20237">
    <property type="entry name" value="DUF6594"/>
    <property type="match status" value="1"/>
</dbReference>
<dbReference type="InterPro" id="IPR046529">
    <property type="entry name" value="DUF6594"/>
</dbReference>
<keyword evidence="4" id="KW-1185">Reference proteome</keyword>
<dbReference type="GeneID" id="89936658"/>
<sequence>MGHLPEVSAFRRFGALSAEDLLYRQAELVQLETSLRMYQKDDKESDHQDRKRYALNWYKLQRSVSDDAPEGNYGIQWETMLVIREKLKDYYEALLRHRQILDLRRPLPGQIKALDEWMHRPSMGNVYLEGLDRKIWSEPDLDDMVSLVPMSPEDNFTTDFTVKLVHKYNRLLGRHIHREETKDFLHNTIRYRDEGVFRVLKILSTLVASLLPVASIAVLYAIQNMPARIGAVAAFTALFSFSLSVITSASTKDIFSATAAFAAVLVVFVGTST</sequence>
<keyword evidence="1" id="KW-1133">Transmembrane helix</keyword>
<keyword evidence="1" id="KW-0472">Membrane</keyword>
<feature type="transmembrane region" description="Helical" evidence="1">
    <location>
        <begin position="199"/>
        <end position="222"/>
    </location>
</feature>
<evidence type="ECO:0000313" key="4">
    <source>
        <dbReference type="Proteomes" id="UP001302812"/>
    </source>
</evidence>
<accession>A0AAN6TLI3</accession>
<feature type="transmembrane region" description="Helical" evidence="1">
    <location>
        <begin position="254"/>
        <end position="271"/>
    </location>
</feature>
<evidence type="ECO:0000313" key="3">
    <source>
        <dbReference type="EMBL" id="KAK4116653.1"/>
    </source>
</evidence>
<protein>
    <recommendedName>
        <fullName evidence="2">DUF6594 domain-containing protein</fullName>
    </recommendedName>
</protein>
<dbReference type="AlphaFoldDB" id="A0AAN6TLI3"/>
<comment type="caution">
    <text evidence="3">The sequence shown here is derived from an EMBL/GenBank/DDBJ whole genome shotgun (WGS) entry which is preliminary data.</text>
</comment>
<dbReference type="PANTHER" id="PTHR34502:SF5">
    <property type="entry name" value="DUF6594 DOMAIN-CONTAINING PROTEIN"/>
    <property type="match status" value="1"/>
</dbReference>
<feature type="transmembrane region" description="Helical" evidence="1">
    <location>
        <begin position="228"/>
        <end position="247"/>
    </location>
</feature>
<proteinExistence type="predicted"/>
<name>A0AAN6TLI3_9PEZI</name>
<keyword evidence="1" id="KW-0812">Transmembrane</keyword>
<evidence type="ECO:0000256" key="1">
    <source>
        <dbReference type="SAM" id="Phobius"/>
    </source>
</evidence>
<feature type="domain" description="DUF6594" evidence="2">
    <location>
        <begin position="4"/>
        <end position="266"/>
    </location>
</feature>
<dbReference type="PANTHER" id="PTHR34502">
    <property type="entry name" value="DUF6594 DOMAIN-CONTAINING PROTEIN-RELATED"/>
    <property type="match status" value="1"/>
</dbReference>
<feature type="non-terminal residue" evidence="3">
    <location>
        <position position="273"/>
    </location>
</feature>
<reference evidence="3" key="2">
    <citation type="submission" date="2023-05" db="EMBL/GenBank/DDBJ databases">
        <authorList>
            <consortium name="Lawrence Berkeley National Laboratory"/>
            <person name="Steindorff A."/>
            <person name="Hensen N."/>
            <person name="Bonometti L."/>
            <person name="Westerberg I."/>
            <person name="Brannstrom I.O."/>
            <person name="Guillou S."/>
            <person name="Cros-Aarteil S."/>
            <person name="Calhoun S."/>
            <person name="Haridas S."/>
            <person name="Kuo A."/>
            <person name="Mondo S."/>
            <person name="Pangilinan J."/>
            <person name="Riley R."/>
            <person name="Labutti K."/>
            <person name="Andreopoulos B."/>
            <person name="Lipzen A."/>
            <person name="Chen C."/>
            <person name="Yanf M."/>
            <person name="Daum C."/>
            <person name="Ng V."/>
            <person name="Clum A."/>
            <person name="Ohm R."/>
            <person name="Martin F."/>
            <person name="Silar P."/>
            <person name="Natvig D."/>
            <person name="Lalanne C."/>
            <person name="Gautier V."/>
            <person name="Ament-Velasquez S.L."/>
            <person name="Kruys A."/>
            <person name="Hutchinson M.I."/>
            <person name="Powell A.J."/>
            <person name="Barry K."/>
            <person name="Miller A.N."/>
            <person name="Grigoriev I.V."/>
            <person name="Debuchy R."/>
            <person name="Gladieux P."/>
            <person name="Thoren M.H."/>
            <person name="Johannesson H."/>
        </authorList>
    </citation>
    <scope>NUCLEOTIDE SEQUENCE</scope>
    <source>
        <strain evidence="3">CBS 508.74</strain>
    </source>
</reference>
<dbReference type="EMBL" id="MU853333">
    <property type="protein sequence ID" value="KAK4116653.1"/>
    <property type="molecule type" value="Genomic_DNA"/>
</dbReference>
<dbReference type="RefSeq" id="XP_064674223.1">
    <property type="nucleotide sequence ID" value="XM_064812533.1"/>
</dbReference>
<evidence type="ECO:0000259" key="2">
    <source>
        <dbReference type="Pfam" id="PF20237"/>
    </source>
</evidence>
<reference evidence="3" key="1">
    <citation type="journal article" date="2023" name="Mol. Phylogenet. Evol.">
        <title>Genome-scale phylogeny and comparative genomics of the fungal order Sordariales.</title>
        <authorList>
            <person name="Hensen N."/>
            <person name="Bonometti L."/>
            <person name="Westerberg I."/>
            <person name="Brannstrom I.O."/>
            <person name="Guillou S."/>
            <person name="Cros-Aarteil S."/>
            <person name="Calhoun S."/>
            <person name="Haridas S."/>
            <person name="Kuo A."/>
            <person name="Mondo S."/>
            <person name="Pangilinan J."/>
            <person name="Riley R."/>
            <person name="LaButti K."/>
            <person name="Andreopoulos B."/>
            <person name="Lipzen A."/>
            <person name="Chen C."/>
            <person name="Yan M."/>
            <person name="Daum C."/>
            <person name="Ng V."/>
            <person name="Clum A."/>
            <person name="Steindorff A."/>
            <person name="Ohm R.A."/>
            <person name="Martin F."/>
            <person name="Silar P."/>
            <person name="Natvig D.O."/>
            <person name="Lalanne C."/>
            <person name="Gautier V."/>
            <person name="Ament-Velasquez S.L."/>
            <person name="Kruys A."/>
            <person name="Hutchinson M.I."/>
            <person name="Powell A.J."/>
            <person name="Barry K."/>
            <person name="Miller A.N."/>
            <person name="Grigoriev I.V."/>
            <person name="Debuchy R."/>
            <person name="Gladieux P."/>
            <person name="Hiltunen Thoren M."/>
            <person name="Johannesson H."/>
        </authorList>
    </citation>
    <scope>NUCLEOTIDE SEQUENCE</scope>
    <source>
        <strain evidence="3">CBS 508.74</strain>
    </source>
</reference>
<dbReference type="Proteomes" id="UP001302812">
    <property type="component" value="Unassembled WGS sequence"/>
</dbReference>
<gene>
    <name evidence="3" type="ORF">N656DRAFT_724216</name>
</gene>